<dbReference type="Pfam" id="PF00339">
    <property type="entry name" value="Arrestin_N"/>
    <property type="match status" value="1"/>
</dbReference>
<dbReference type="GO" id="GO:0031625">
    <property type="term" value="F:ubiquitin protein ligase binding"/>
    <property type="evidence" value="ECO:0007669"/>
    <property type="project" value="TreeGrafter"/>
</dbReference>
<dbReference type="KEGG" id="cci:CC1G_02253"/>
<dbReference type="GeneID" id="6007252"/>
<sequence length="935" mass="100304">MSPQSYLDAHHEQHNDSSIATTSATNEAYNNSLQPEGSGSGITAEQERSMGRFAIPTSSRSSKDSTLKSYIDIVVDSPYLTLRGTGPDVEATHLTGHVVLFLTEATSMKEVYLEFRGKAKIPVPASESLIGNPSSMLAYNVCHHRWSFLELGTGSKHVGTRTLKAGRHIFPFSLEIGGSLPSSISTPVLGGASVSYKLYAEASRPHKLNFPFSSNLHHTVPITLIRSFAQTALEYQQTLEIENTWPGKLMYSIVLPHKAWAQGDTLGVLVKFSPTVKGVGVHSILTNVEEKTRIYARSGEREDKRVVASARHEIVDGKRAVLVEATNKPALWIGHAAPPRSPPPLSPVEEVERALQREREESLRASSSSSGLRSQDSFDTSSFDSDDVSPIAPTDIVTTLSLPLPSNSTAMIPSHALEPVTVSHRVRWAIYITNPDGHISELRCSLPIIIMDGRLLNETRMYTAFTRRSVLSPEGMLAGAMGAGGVPGWEGDNLPGSEREPGVDVLDLDVEDQELPSYHAHVRDRVANMYLPESSTLRVTNPWVINGTSPTSPMNSAAVSRNGEASMSLMSLTGFEEASSGMAGPVPPSDADEGAEMGEIPSGDAPRGAAMSRPASSSLGLPLSRTHSRQGSLPSATPSSLAGHRSSFSSSRFGLPGSRPRSGYNTPLEPAHVMAHLPHAPGSGDNTPLDWVNSELLLSLSDEPGRRFEREIELSRGASGAQSLVPSRPSSPVQGQSSSSSSRPATSQGKSGLGGFLKGAIKGLGFTKAHRDDSEHRYGQPSSSSQSTGPPLPPTSNTRQSRPSSSNVMRMVASAPVSPRLRPIALVNPASHLPRTGSSSSISSSVSPRTPITPLSRPASPNHLRDCPYQGEQPYCRENRDEHLLHRAFTEVPDYSVAARGFIGGVAPLSSLLGLPSYEEAARDRDREQRRVHSG</sequence>
<feature type="compositionally biased region" description="Polar residues" evidence="1">
    <location>
        <begin position="629"/>
        <end position="638"/>
    </location>
</feature>
<keyword evidence="4" id="KW-1185">Reference proteome</keyword>
<feature type="compositionally biased region" description="Polar residues" evidence="1">
    <location>
        <begin position="797"/>
        <end position="808"/>
    </location>
</feature>
<reference evidence="3 4" key="1">
    <citation type="journal article" date="2010" name="Proc. Natl. Acad. Sci. U.S.A.">
        <title>Insights into evolution of multicellular fungi from the assembled chromosomes of the mushroom Coprinopsis cinerea (Coprinus cinereus).</title>
        <authorList>
            <person name="Stajich J.E."/>
            <person name="Wilke S.K."/>
            <person name="Ahren D."/>
            <person name="Au C.H."/>
            <person name="Birren B.W."/>
            <person name="Borodovsky M."/>
            <person name="Burns C."/>
            <person name="Canback B."/>
            <person name="Casselton L.A."/>
            <person name="Cheng C.K."/>
            <person name="Deng J."/>
            <person name="Dietrich F.S."/>
            <person name="Fargo D.C."/>
            <person name="Farman M.L."/>
            <person name="Gathman A.C."/>
            <person name="Goldberg J."/>
            <person name="Guigo R."/>
            <person name="Hoegger P.J."/>
            <person name="Hooker J.B."/>
            <person name="Huggins A."/>
            <person name="James T.Y."/>
            <person name="Kamada T."/>
            <person name="Kilaru S."/>
            <person name="Kodira C."/>
            <person name="Kues U."/>
            <person name="Kupfer D."/>
            <person name="Kwan H.S."/>
            <person name="Lomsadze A."/>
            <person name="Li W."/>
            <person name="Lilly W.W."/>
            <person name="Ma L.J."/>
            <person name="Mackey A.J."/>
            <person name="Manning G."/>
            <person name="Martin F."/>
            <person name="Muraguchi H."/>
            <person name="Natvig D.O."/>
            <person name="Palmerini H."/>
            <person name="Ramesh M.A."/>
            <person name="Rehmeyer C.J."/>
            <person name="Roe B.A."/>
            <person name="Shenoy N."/>
            <person name="Stanke M."/>
            <person name="Ter-Hovhannisyan V."/>
            <person name="Tunlid A."/>
            <person name="Velagapudi R."/>
            <person name="Vision T.J."/>
            <person name="Zeng Q."/>
            <person name="Zolan M.E."/>
            <person name="Pukkila P.J."/>
        </authorList>
    </citation>
    <scope>NUCLEOTIDE SEQUENCE [LARGE SCALE GENOMIC DNA]</scope>
    <source>
        <strain evidence="4">Okayama-7 / 130 / ATCC MYA-4618 / FGSC 9003</strain>
    </source>
</reference>
<dbReference type="InterPro" id="IPR014756">
    <property type="entry name" value="Ig_E-set"/>
</dbReference>
<dbReference type="OMA" id="HYAFTEV"/>
<dbReference type="VEuPathDB" id="FungiDB:CC1G_02253"/>
<dbReference type="FunCoup" id="A8N7J6">
    <property type="interactions" value="69"/>
</dbReference>
<dbReference type="RefSeq" id="XP_001830802.2">
    <property type="nucleotide sequence ID" value="XM_001830750.2"/>
</dbReference>
<dbReference type="STRING" id="240176.A8N7J6"/>
<feature type="compositionally biased region" description="Low complexity" evidence="1">
    <location>
        <begin position="838"/>
        <end position="847"/>
    </location>
</feature>
<feature type="region of interest" description="Disordered" evidence="1">
    <location>
        <begin position="333"/>
        <end position="390"/>
    </location>
</feature>
<organism evidence="3 4">
    <name type="scientific">Coprinopsis cinerea (strain Okayama-7 / 130 / ATCC MYA-4618 / FGSC 9003)</name>
    <name type="common">Inky cap fungus</name>
    <name type="synonym">Hormographiella aspergillata</name>
    <dbReference type="NCBI Taxonomy" id="240176"/>
    <lineage>
        <taxon>Eukaryota</taxon>
        <taxon>Fungi</taxon>
        <taxon>Dikarya</taxon>
        <taxon>Basidiomycota</taxon>
        <taxon>Agaricomycotina</taxon>
        <taxon>Agaricomycetes</taxon>
        <taxon>Agaricomycetidae</taxon>
        <taxon>Agaricales</taxon>
        <taxon>Agaricineae</taxon>
        <taxon>Psathyrellaceae</taxon>
        <taxon>Coprinopsis</taxon>
    </lineage>
</organism>
<evidence type="ECO:0000313" key="3">
    <source>
        <dbReference type="EMBL" id="EAU90866.2"/>
    </source>
</evidence>
<dbReference type="SMART" id="SM01017">
    <property type="entry name" value="Arrestin_C"/>
    <property type="match status" value="1"/>
</dbReference>
<feature type="compositionally biased region" description="Low complexity" evidence="1">
    <location>
        <begin position="725"/>
        <end position="744"/>
    </location>
</feature>
<dbReference type="InterPro" id="IPR011022">
    <property type="entry name" value="Arrestin_C-like"/>
</dbReference>
<proteinExistence type="predicted"/>
<feature type="region of interest" description="Disordered" evidence="1">
    <location>
        <begin position="828"/>
        <end position="866"/>
    </location>
</feature>
<gene>
    <name evidence="3" type="ORF">CC1G_02253</name>
</gene>
<evidence type="ECO:0000259" key="2">
    <source>
        <dbReference type="SMART" id="SM01017"/>
    </source>
</evidence>
<feature type="region of interest" description="Disordered" evidence="1">
    <location>
        <begin position="770"/>
        <end position="809"/>
    </location>
</feature>
<dbReference type="GO" id="GO:0005886">
    <property type="term" value="C:plasma membrane"/>
    <property type="evidence" value="ECO:0007669"/>
    <property type="project" value="TreeGrafter"/>
</dbReference>
<dbReference type="OrthoDB" id="2333384at2759"/>
<dbReference type="PANTHER" id="PTHR11188:SF17">
    <property type="entry name" value="FI21816P1"/>
    <property type="match status" value="1"/>
</dbReference>
<dbReference type="EMBL" id="AACS02000003">
    <property type="protein sequence ID" value="EAU90866.2"/>
    <property type="molecule type" value="Genomic_DNA"/>
</dbReference>
<dbReference type="Proteomes" id="UP000001861">
    <property type="component" value="Unassembled WGS sequence"/>
</dbReference>
<dbReference type="AlphaFoldDB" id="A8N7J6"/>
<feature type="compositionally biased region" description="Low complexity" evidence="1">
    <location>
        <begin position="639"/>
        <end position="663"/>
    </location>
</feature>
<feature type="region of interest" description="Disordered" evidence="1">
    <location>
        <begin position="577"/>
        <end position="669"/>
    </location>
</feature>
<feature type="region of interest" description="Disordered" evidence="1">
    <location>
        <begin position="715"/>
        <end position="756"/>
    </location>
</feature>
<feature type="domain" description="Arrestin C-terminal-like" evidence="2">
    <location>
        <begin position="245"/>
        <end position="455"/>
    </location>
</feature>
<dbReference type="GO" id="GO:0005829">
    <property type="term" value="C:cytosol"/>
    <property type="evidence" value="ECO:0007669"/>
    <property type="project" value="TreeGrafter"/>
</dbReference>
<dbReference type="GO" id="GO:0030674">
    <property type="term" value="F:protein-macromolecule adaptor activity"/>
    <property type="evidence" value="ECO:0007669"/>
    <property type="project" value="TreeGrafter"/>
</dbReference>
<dbReference type="InterPro" id="IPR011021">
    <property type="entry name" value="Arrestin-like_N"/>
</dbReference>
<feature type="region of interest" description="Disordered" evidence="1">
    <location>
        <begin position="1"/>
        <end position="43"/>
    </location>
</feature>
<evidence type="ECO:0000313" key="4">
    <source>
        <dbReference type="Proteomes" id="UP000001861"/>
    </source>
</evidence>
<feature type="compositionally biased region" description="Polar residues" evidence="1">
    <location>
        <begin position="16"/>
        <end position="43"/>
    </location>
</feature>
<dbReference type="InParanoid" id="A8N7J6"/>
<dbReference type="GO" id="GO:0070086">
    <property type="term" value="P:ubiquitin-dependent endocytosis"/>
    <property type="evidence" value="ECO:0007669"/>
    <property type="project" value="TreeGrafter"/>
</dbReference>
<feature type="compositionally biased region" description="Low complexity" evidence="1">
    <location>
        <begin position="779"/>
        <end position="789"/>
    </location>
</feature>
<dbReference type="eggNOG" id="KOG3780">
    <property type="taxonomic scope" value="Eukaryota"/>
</dbReference>
<accession>A8N7J6</accession>
<dbReference type="SUPFAM" id="SSF81296">
    <property type="entry name" value="E set domains"/>
    <property type="match status" value="1"/>
</dbReference>
<name>A8N7J6_COPC7</name>
<dbReference type="PANTHER" id="PTHR11188">
    <property type="entry name" value="ARRESTIN DOMAIN CONTAINING PROTEIN"/>
    <property type="match status" value="1"/>
</dbReference>
<protein>
    <recommendedName>
        <fullName evidence="2">Arrestin C-terminal-like domain-containing protein</fullName>
    </recommendedName>
</protein>
<comment type="caution">
    <text evidence="3">The sequence shown here is derived from an EMBL/GenBank/DDBJ whole genome shotgun (WGS) entry which is preliminary data.</text>
</comment>
<dbReference type="Gene3D" id="2.60.40.640">
    <property type="match status" value="1"/>
</dbReference>
<dbReference type="HOGENOM" id="CLU_012356_0_0_1"/>
<dbReference type="InterPro" id="IPR050357">
    <property type="entry name" value="Arrestin_domain-protein"/>
</dbReference>
<dbReference type="InterPro" id="IPR014752">
    <property type="entry name" value="Arrestin-like_C"/>
</dbReference>
<feature type="compositionally biased region" description="Basic and acidic residues" evidence="1">
    <location>
        <begin position="350"/>
        <end position="363"/>
    </location>
</feature>
<evidence type="ECO:0000256" key="1">
    <source>
        <dbReference type="SAM" id="MobiDB-lite"/>
    </source>
</evidence>
<feature type="compositionally biased region" description="Low complexity" evidence="1">
    <location>
        <begin position="364"/>
        <end position="383"/>
    </location>
</feature>